<comment type="caution">
    <text evidence="27">The sequence shown here is derived from an EMBL/GenBank/DDBJ whole genome shotgun (WGS) entry which is preliminary data.</text>
</comment>
<dbReference type="Gene3D" id="1.10.510.10">
    <property type="entry name" value="Transferase(Phosphotransferase) domain 1"/>
    <property type="match status" value="1"/>
</dbReference>
<dbReference type="InterPro" id="IPR013761">
    <property type="entry name" value="SAM/pointed_sf"/>
</dbReference>
<evidence type="ECO:0000256" key="17">
    <source>
        <dbReference type="PIRSR" id="PIRSR000666-1"/>
    </source>
</evidence>
<dbReference type="SMART" id="SM00060">
    <property type="entry name" value="FN3"/>
    <property type="match status" value="2"/>
</dbReference>
<evidence type="ECO:0000256" key="22">
    <source>
        <dbReference type="SAM" id="SignalP"/>
    </source>
</evidence>
<dbReference type="Pfam" id="PF07714">
    <property type="entry name" value="PK_Tyr_Ser-Thr"/>
    <property type="match status" value="1"/>
</dbReference>
<dbReference type="InterPro" id="IPR016257">
    <property type="entry name" value="Tyr_kinase_ephrin_rcpt"/>
</dbReference>
<dbReference type="InterPro" id="IPR011009">
    <property type="entry name" value="Kinase-like_dom_sf"/>
</dbReference>
<feature type="domain" description="Fibronectin type-III" evidence="25">
    <location>
        <begin position="333"/>
        <end position="449"/>
    </location>
</feature>
<dbReference type="PROSITE" id="PS50105">
    <property type="entry name" value="SAM_DOMAIN"/>
    <property type="match status" value="1"/>
</dbReference>
<dbReference type="CDD" id="cd00063">
    <property type="entry name" value="FN3"/>
    <property type="match status" value="2"/>
</dbReference>
<dbReference type="Pfam" id="PF25599">
    <property type="entry name" value="Ephrin_CRD"/>
    <property type="match status" value="1"/>
</dbReference>
<dbReference type="SUPFAM" id="SSF49265">
    <property type="entry name" value="Fibronectin type III"/>
    <property type="match status" value="1"/>
</dbReference>
<dbReference type="InterPro" id="IPR001660">
    <property type="entry name" value="SAM"/>
</dbReference>
<feature type="signal peptide" evidence="22">
    <location>
        <begin position="1"/>
        <end position="22"/>
    </location>
</feature>
<dbReference type="InterPro" id="IPR001245">
    <property type="entry name" value="Ser-Thr/Tyr_kinase_cat_dom"/>
</dbReference>
<dbReference type="Gene3D" id="2.10.50.10">
    <property type="entry name" value="Tumor Necrosis Factor Receptor, subunit A, domain 2"/>
    <property type="match status" value="1"/>
</dbReference>
<dbReference type="AlphaFoldDB" id="A0AAD9PS59"/>
<dbReference type="PROSITE" id="PS50853">
    <property type="entry name" value="FN3"/>
    <property type="match status" value="2"/>
</dbReference>
<dbReference type="InterPro" id="IPR001090">
    <property type="entry name" value="Ephrin_rcpt_lig-bd_dom"/>
</dbReference>
<feature type="binding site" evidence="18 20">
    <location>
        <position position="662"/>
    </location>
    <ligand>
        <name>ATP</name>
        <dbReference type="ChEBI" id="CHEBI:30616"/>
    </ligand>
</feature>
<evidence type="ECO:0000256" key="16">
    <source>
        <dbReference type="ARBA" id="ARBA00023180"/>
    </source>
</evidence>
<keyword evidence="12 21" id="KW-1133">Transmembrane helix</keyword>
<sequence length="986" mass="110883">MVWKAWILELTLGWIFLHFSTGERAILLQRPTPGVIGPASWFWATRKESDEPMGSGWLAPSGDKSTYSVCDIKAKKPSNWLTSDSLYPRNLKEIHITINYTISLRCASLRKASHRRNCKEEFDVYGYQILGEANGSNLDQKKGNFSKIQTVSPFGNISNMSAIPWEVAKFSLPIKERTSRVILAIHDSGACIVLNSFMVTYSVCPDMVLPDSLLVLPQTVAPTNESEIVRVSGKCVDNSKETLQGPEAICGKNGKWILADSAKQACLCNPGWQRDVAKCRECPAGSFKENLGNTRCTKCPMNSVSNADRKYCKCRRGFFRAPRETIAENCTALPSKPRHLKTLTKNQTTVVLSWSHSHHRGGRRDLFYEIECKIACQKEQTSCSQDCGSQVLFLPRQRNLSNTQATITKLFPQTSYRFKVYAKNGVSGVAEEKGFASNFAHLKVDTLESVPGKPELTVKRIDSTSVRVSWNLKNGNEGIHYFLVTYYPLEDKFDRHIKNTTESAITIDGLQPDVVYQLVVVAKNRMGYGPVSEEVNIQGKETVTVAEIQQSEDNTKLWFLTGAVVGGTLFIFFVIAIVVVIRAKRRKSDRKRANTFEAAELFSTDGLAQYVDPSNYGDPMEAVRTFAAEIEENQIKLESTIGGGEFAEVFKGFYDGSAVAVKRLKQGSSLKAMDDFISEASIMGQFKHANVIQLKGVVTTTRPMMIVTEFMEGGSLDSFLKEQKGKLTTLQLIGMIRGVASGMAYLSAINFIHRDLAARNILVGENMICKVSDFGLSRELEEDDPDSEYQTQGGKIPIRWTAPEAIRYRKFSSASDVWSFGIVVWETMSFGERPYWDWSNFQVMDRVEGGYRLPVPVKCPKIVHSVMMDCWDQDRTQRPRFEEILKRLDNLIRTPEMLHDELVCYTSAVSADFTKLNTIGEWLKSLHMEQYNANFKTAGYKDLTQVTCLKESDLKEIGVALIGHRNKIYKSIKSMRKHFDNMPEAV</sequence>
<dbReference type="PANTHER" id="PTHR46877">
    <property type="entry name" value="EPH RECEPTOR A5"/>
    <property type="match status" value="1"/>
</dbReference>
<dbReference type="PROSITE" id="PS00109">
    <property type="entry name" value="PROTEIN_KINASE_TYR"/>
    <property type="match status" value="1"/>
</dbReference>
<evidence type="ECO:0000256" key="9">
    <source>
        <dbReference type="ARBA" id="ARBA00022741"/>
    </source>
</evidence>
<keyword evidence="19" id="KW-1015">Disulfide bond</keyword>
<evidence type="ECO:0000256" key="13">
    <source>
        <dbReference type="ARBA" id="ARBA00023136"/>
    </source>
</evidence>
<dbReference type="Gene3D" id="2.60.40.10">
    <property type="entry name" value="Immunoglobulins"/>
    <property type="match status" value="2"/>
</dbReference>
<feature type="active site" description="Proton acceptor" evidence="17">
    <location>
        <position position="755"/>
    </location>
</feature>
<feature type="disulfide bond" evidence="19">
    <location>
        <begin position="106"/>
        <end position="118"/>
    </location>
</feature>
<dbReference type="EC" id="2.7.10.1" evidence="2"/>
<dbReference type="InterPro" id="IPR013783">
    <property type="entry name" value="Ig-like_fold"/>
</dbReference>
<organism evidence="27 28">
    <name type="scientific">Acropora cervicornis</name>
    <name type="common">Staghorn coral</name>
    <dbReference type="NCBI Taxonomy" id="6130"/>
    <lineage>
        <taxon>Eukaryota</taxon>
        <taxon>Metazoa</taxon>
        <taxon>Cnidaria</taxon>
        <taxon>Anthozoa</taxon>
        <taxon>Hexacorallia</taxon>
        <taxon>Scleractinia</taxon>
        <taxon>Astrocoeniina</taxon>
        <taxon>Acroporidae</taxon>
        <taxon>Acropora</taxon>
    </lineage>
</organism>
<evidence type="ECO:0000259" key="25">
    <source>
        <dbReference type="PROSITE" id="PS50853"/>
    </source>
</evidence>
<dbReference type="InterPro" id="IPR027936">
    <property type="entry name" value="Eph_TM"/>
</dbReference>
<evidence type="ECO:0000256" key="7">
    <source>
        <dbReference type="ARBA" id="ARBA00022729"/>
    </source>
</evidence>
<gene>
    <name evidence="27" type="ORF">P5673_032005</name>
</gene>
<dbReference type="FunFam" id="1.10.510.10:FF:000268">
    <property type="entry name" value="Receptor protein-tyrosine kinase"/>
    <property type="match status" value="1"/>
</dbReference>
<keyword evidence="8" id="KW-0677">Repeat</keyword>
<dbReference type="PRINTS" id="PR00109">
    <property type="entry name" value="TYRKINASE"/>
</dbReference>
<dbReference type="SUPFAM" id="SSF56112">
    <property type="entry name" value="Protein kinase-like (PK-like)"/>
    <property type="match status" value="1"/>
</dbReference>
<evidence type="ECO:0000256" key="14">
    <source>
        <dbReference type="ARBA" id="ARBA00023137"/>
    </source>
</evidence>
<evidence type="ECO:0000256" key="5">
    <source>
        <dbReference type="ARBA" id="ARBA00022679"/>
    </source>
</evidence>
<dbReference type="InterPro" id="IPR017441">
    <property type="entry name" value="Protein_kinase_ATP_BS"/>
</dbReference>
<proteinExistence type="predicted"/>
<dbReference type="Pfam" id="PF01404">
    <property type="entry name" value="Ephrin_lbd"/>
    <property type="match status" value="1"/>
</dbReference>
<dbReference type="PROSITE" id="PS51550">
    <property type="entry name" value="EPH_LBD"/>
    <property type="match status" value="1"/>
</dbReference>
<keyword evidence="7 22" id="KW-0732">Signal</keyword>
<dbReference type="EMBL" id="JARQWQ010000162">
    <property type="protein sequence ID" value="KAK2547918.1"/>
    <property type="molecule type" value="Genomic_DNA"/>
</dbReference>
<dbReference type="GO" id="GO:0005005">
    <property type="term" value="F:transmembrane-ephrin receptor activity"/>
    <property type="evidence" value="ECO:0007669"/>
    <property type="project" value="TreeGrafter"/>
</dbReference>
<dbReference type="SUPFAM" id="SSF49785">
    <property type="entry name" value="Galactose-binding domain-like"/>
    <property type="match status" value="1"/>
</dbReference>
<feature type="chain" id="PRO_5042255269" description="receptor protein-tyrosine kinase" evidence="22">
    <location>
        <begin position="23"/>
        <end position="986"/>
    </location>
</feature>
<dbReference type="InterPro" id="IPR050449">
    <property type="entry name" value="Ephrin_rcpt_TKs"/>
</dbReference>
<evidence type="ECO:0000313" key="28">
    <source>
        <dbReference type="Proteomes" id="UP001249851"/>
    </source>
</evidence>
<dbReference type="SMART" id="SM00615">
    <property type="entry name" value="EPH_lbd"/>
    <property type="match status" value="1"/>
</dbReference>
<dbReference type="FunFam" id="2.60.40.10:FF:000059">
    <property type="entry name" value="Ephrin type-A receptor 6"/>
    <property type="match status" value="1"/>
</dbReference>
<dbReference type="PROSITE" id="PS00107">
    <property type="entry name" value="PROTEIN_KINASE_ATP"/>
    <property type="match status" value="1"/>
</dbReference>
<evidence type="ECO:0000256" key="2">
    <source>
        <dbReference type="ARBA" id="ARBA00011902"/>
    </source>
</evidence>
<keyword evidence="14" id="KW-0829">Tyrosine-protein kinase</keyword>
<dbReference type="InterPro" id="IPR036116">
    <property type="entry name" value="FN3_sf"/>
</dbReference>
<reference evidence="27" key="1">
    <citation type="journal article" date="2023" name="G3 (Bethesda)">
        <title>Whole genome assembly and annotation of the endangered Caribbean coral Acropora cervicornis.</title>
        <authorList>
            <person name="Selwyn J.D."/>
            <person name="Vollmer S.V."/>
        </authorList>
    </citation>
    <scope>NUCLEOTIDE SEQUENCE</scope>
    <source>
        <strain evidence="27">K2</strain>
    </source>
</reference>
<evidence type="ECO:0000256" key="4">
    <source>
        <dbReference type="ARBA" id="ARBA00022553"/>
    </source>
</evidence>
<feature type="disulfide bond" evidence="19">
    <location>
        <begin position="70"/>
        <end position="191"/>
    </location>
</feature>
<keyword evidence="28" id="KW-1185">Reference proteome</keyword>
<dbReference type="PIRSF" id="PIRSF000666">
    <property type="entry name" value="TyrPK_ephrin_receptor"/>
    <property type="match status" value="1"/>
</dbReference>
<dbReference type="SMART" id="SM00454">
    <property type="entry name" value="SAM"/>
    <property type="match status" value="1"/>
</dbReference>
<protein>
    <recommendedName>
        <fullName evidence="2">receptor protein-tyrosine kinase</fullName>
        <ecNumber evidence="2">2.7.10.1</ecNumber>
    </recommendedName>
</protein>
<dbReference type="Pfam" id="PF07699">
    <property type="entry name" value="Ephrin_rec_like"/>
    <property type="match status" value="1"/>
</dbReference>
<keyword evidence="13 21" id="KW-0472">Membrane</keyword>
<evidence type="ECO:0000313" key="27">
    <source>
        <dbReference type="EMBL" id="KAK2547918.1"/>
    </source>
</evidence>
<evidence type="ECO:0000259" key="24">
    <source>
        <dbReference type="PROSITE" id="PS50105"/>
    </source>
</evidence>
<evidence type="ECO:0000256" key="3">
    <source>
        <dbReference type="ARBA" id="ARBA00022475"/>
    </source>
</evidence>
<evidence type="ECO:0000256" key="10">
    <source>
        <dbReference type="ARBA" id="ARBA00022777"/>
    </source>
</evidence>
<evidence type="ECO:0000256" key="1">
    <source>
        <dbReference type="ARBA" id="ARBA00004251"/>
    </source>
</evidence>
<feature type="domain" description="Protein kinase" evidence="23">
    <location>
        <begin position="635"/>
        <end position="892"/>
    </location>
</feature>
<evidence type="ECO:0000256" key="19">
    <source>
        <dbReference type="PIRSR" id="PIRSR000666-3"/>
    </source>
</evidence>
<evidence type="ECO:0000256" key="8">
    <source>
        <dbReference type="ARBA" id="ARBA00022737"/>
    </source>
</evidence>
<keyword evidence="9 18" id="KW-0547">Nucleotide-binding</keyword>
<dbReference type="GO" id="GO:0030425">
    <property type="term" value="C:dendrite"/>
    <property type="evidence" value="ECO:0007669"/>
    <property type="project" value="TreeGrafter"/>
</dbReference>
<accession>A0AAD9PS59</accession>
<keyword evidence="4" id="KW-0597">Phosphoprotein</keyword>
<feature type="transmembrane region" description="Helical" evidence="21">
    <location>
        <begin position="557"/>
        <end position="581"/>
    </location>
</feature>
<dbReference type="InterPro" id="IPR003961">
    <property type="entry name" value="FN3_dom"/>
</dbReference>
<comment type="subcellular location">
    <subcellularLocation>
        <location evidence="1">Cell membrane</location>
        <topology evidence="1">Single-pass type I membrane protein</topology>
    </subcellularLocation>
</comment>
<keyword evidence="15 27" id="KW-0675">Receptor</keyword>
<dbReference type="PROSITE" id="PS50011">
    <property type="entry name" value="PROTEIN_KINASE_DOM"/>
    <property type="match status" value="1"/>
</dbReference>
<dbReference type="Pfam" id="PF00041">
    <property type="entry name" value="fn3"/>
    <property type="match status" value="2"/>
</dbReference>
<feature type="domain" description="SAM" evidence="24">
    <location>
        <begin position="914"/>
        <end position="978"/>
    </location>
</feature>
<dbReference type="Gene3D" id="2.60.40.1770">
    <property type="entry name" value="ephrin a2 ectodomain"/>
    <property type="match status" value="1"/>
</dbReference>
<keyword evidence="16" id="KW-0325">Glycoprotein</keyword>
<dbReference type="Pfam" id="PF00536">
    <property type="entry name" value="SAM_1"/>
    <property type="match status" value="1"/>
</dbReference>
<evidence type="ECO:0000256" key="18">
    <source>
        <dbReference type="PIRSR" id="PIRSR000666-2"/>
    </source>
</evidence>
<evidence type="ECO:0000256" key="20">
    <source>
        <dbReference type="PROSITE-ProRule" id="PRU10141"/>
    </source>
</evidence>
<keyword evidence="5" id="KW-0808">Transferase</keyword>
<keyword evidence="3" id="KW-1003">Cell membrane</keyword>
<dbReference type="SMART" id="SM01411">
    <property type="entry name" value="Ephrin_rec_like"/>
    <property type="match status" value="1"/>
</dbReference>
<evidence type="ECO:0000256" key="6">
    <source>
        <dbReference type="ARBA" id="ARBA00022692"/>
    </source>
</evidence>
<dbReference type="PANTHER" id="PTHR46877:SF14">
    <property type="entry name" value="RECEPTOR PROTEIN-TYROSINE KINASE"/>
    <property type="match status" value="1"/>
</dbReference>
<feature type="domain" description="Fibronectin type-III" evidence="25">
    <location>
        <begin position="450"/>
        <end position="542"/>
    </location>
</feature>
<dbReference type="InterPro" id="IPR008979">
    <property type="entry name" value="Galactose-bd-like_sf"/>
</dbReference>
<evidence type="ECO:0000259" key="23">
    <source>
        <dbReference type="PROSITE" id="PS50011"/>
    </source>
</evidence>
<evidence type="ECO:0000256" key="11">
    <source>
        <dbReference type="ARBA" id="ARBA00022840"/>
    </source>
</evidence>
<dbReference type="SUPFAM" id="SSF47769">
    <property type="entry name" value="SAM/Pointed domain"/>
    <property type="match status" value="1"/>
</dbReference>
<dbReference type="InterPro" id="IPR011641">
    <property type="entry name" value="Tyr-kin_ephrin_A/B_rcpt-like"/>
</dbReference>
<dbReference type="InterPro" id="IPR000719">
    <property type="entry name" value="Prot_kinase_dom"/>
</dbReference>
<dbReference type="GO" id="GO:0005524">
    <property type="term" value="F:ATP binding"/>
    <property type="evidence" value="ECO:0007669"/>
    <property type="project" value="UniProtKB-UniRule"/>
</dbReference>
<keyword evidence="11 18" id="KW-0067">ATP-binding</keyword>
<evidence type="ECO:0000256" key="21">
    <source>
        <dbReference type="SAM" id="Phobius"/>
    </source>
</evidence>
<name>A0AAD9PS59_ACRCE</name>
<dbReference type="InterPro" id="IPR020635">
    <property type="entry name" value="Tyr_kinase_cat_dom"/>
</dbReference>
<keyword evidence="6 21" id="KW-0812">Transmembrane</keyword>
<keyword evidence="10" id="KW-0418">Kinase</keyword>
<reference evidence="27" key="2">
    <citation type="journal article" date="2023" name="Science">
        <title>Genomic signatures of disease resistance in endangered staghorn corals.</title>
        <authorList>
            <person name="Vollmer S.V."/>
            <person name="Selwyn J.D."/>
            <person name="Despard B.A."/>
            <person name="Roesel C.L."/>
        </authorList>
    </citation>
    <scope>NUCLEOTIDE SEQUENCE</scope>
    <source>
        <strain evidence="27">K2</strain>
    </source>
</reference>
<dbReference type="FunFam" id="3.30.200.20:FF:000802">
    <property type="entry name" value="Ephrin receptor 1"/>
    <property type="match status" value="1"/>
</dbReference>
<evidence type="ECO:0000256" key="15">
    <source>
        <dbReference type="ARBA" id="ARBA00023170"/>
    </source>
</evidence>
<feature type="domain" description="Eph LBD" evidence="26">
    <location>
        <begin position="1"/>
        <end position="209"/>
    </location>
</feature>
<dbReference type="Proteomes" id="UP001249851">
    <property type="component" value="Unassembled WGS sequence"/>
</dbReference>
<dbReference type="GO" id="GO:0005886">
    <property type="term" value="C:plasma membrane"/>
    <property type="evidence" value="ECO:0007669"/>
    <property type="project" value="UniProtKB-SubCell"/>
</dbReference>
<dbReference type="Gene3D" id="1.10.150.50">
    <property type="entry name" value="Transcription Factor, Ets-1"/>
    <property type="match status" value="1"/>
</dbReference>
<dbReference type="InterPro" id="IPR008266">
    <property type="entry name" value="Tyr_kinase_AS"/>
</dbReference>
<dbReference type="GO" id="GO:0007411">
    <property type="term" value="P:axon guidance"/>
    <property type="evidence" value="ECO:0007669"/>
    <property type="project" value="TreeGrafter"/>
</dbReference>
<dbReference type="SMART" id="SM00219">
    <property type="entry name" value="TyrKc"/>
    <property type="match status" value="1"/>
</dbReference>
<evidence type="ECO:0000259" key="26">
    <source>
        <dbReference type="PROSITE" id="PS51550"/>
    </source>
</evidence>
<dbReference type="Gene3D" id="2.60.120.260">
    <property type="entry name" value="Galactose-binding domain-like"/>
    <property type="match status" value="1"/>
</dbReference>
<dbReference type="Gene3D" id="3.30.200.20">
    <property type="entry name" value="Phosphorylase Kinase, domain 1"/>
    <property type="match status" value="1"/>
</dbReference>
<dbReference type="Pfam" id="PF14575">
    <property type="entry name" value="EphA2_TM"/>
    <property type="match status" value="1"/>
</dbReference>
<evidence type="ECO:0000256" key="12">
    <source>
        <dbReference type="ARBA" id="ARBA00022989"/>
    </source>
</evidence>